<dbReference type="EMBL" id="JBEPSJ010000001">
    <property type="protein sequence ID" value="MET4581708.1"/>
    <property type="molecule type" value="Genomic_DNA"/>
</dbReference>
<accession>A0ABV2QKY3</accession>
<evidence type="ECO:0000313" key="6">
    <source>
        <dbReference type="Proteomes" id="UP001549257"/>
    </source>
</evidence>
<evidence type="ECO:0000313" key="5">
    <source>
        <dbReference type="EMBL" id="MET4581708.1"/>
    </source>
</evidence>
<evidence type="ECO:0000256" key="2">
    <source>
        <dbReference type="ARBA" id="ARBA00022643"/>
    </source>
</evidence>
<dbReference type="InterPro" id="IPR005025">
    <property type="entry name" value="FMN_Rdtase-like_dom"/>
</dbReference>
<protein>
    <submittedName>
        <fullName evidence="5">FMN reductase</fullName>
        <ecNumber evidence="5">1.5.1.38</ecNumber>
    </submittedName>
</protein>
<keyword evidence="2" id="KW-0288">FMN</keyword>
<feature type="domain" description="NADPH-dependent FMN reductase-like" evidence="4">
    <location>
        <begin position="5"/>
        <end position="138"/>
    </location>
</feature>
<dbReference type="Gene3D" id="3.40.50.360">
    <property type="match status" value="1"/>
</dbReference>
<gene>
    <name evidence="5" type="ORF">ABIE21_001198</name>
</gene>
<dbReference type="GO" id="GO:0052873">
    <property type="term" value="F:FMN reductase (NADPH) activity"/>
    <property type="evidence" value="ECO:0007669"/>
    <property type="project" value="UniProtKB-EC"/>
</dbReference>
<organism evidence="5 6">
    <name type="scientific">Conyzicola nivalis</name>
    <dbReference type="NCBI Taxonomy" id="1477021"/>
    <lineage>
        <taxon>Bacteria</taxon>
        <taxon>Bacillati</taxon>
        <taxon>Actinomycetota</taxon>
        <taxon>Actinomycetes</taxon>
        <taxon>Micrococcales</taxon>
        <taxon>Microbacteriaceae</taxon>
        <taxon>Conyzicola</taxon>
    </lineage>
</organism>
<name>A0ABV2QKY3_9MICO</name>
<evidence type="ECO:0000256" key="1">
    <source>
        <dbReference type="ARBA" id="ARBA00022630"/>
    </source>
</evidence>
<dbReference type="EC" id="1.5.1.38" evidence="5"/>
<dbReference type="Pfam" id="PF03358">
    <property type="entry name" value="FMN_red"/>
    <property type="match status" value="1"/>
</dbReference>
<reference evidence="5 6" key="1">
    <citation type="submission" date="2024-06" db="EMBL/GenBank/DDBJ databases">
        <title>Sorghum-associated microbial communities from plants grown in Nebraska, USA.</title>
        <authorList>
            <person name="Schachtman D."/>
        </authorList>
    </citation>
    <scope>NUCLEOTIDE SEQUENCE [LARGE SCALE GENOMIC DNA]</scope>
    <source>
        <strain evidence="5 6">2857</strain>
    </source>
</reference>
<dbReference type="PANTHER" id="PTHR43408:SF2">
    <property type="entry name" value="FMN REDUCTASE (NADPH)"/>
    <property type="match status" value="1"/>
</dbReference>
<evidence type="ECO:0000259" key="4">
    <source>
        <dbReference type="Pfam" id="PF03358"/>
    </source>
</evidence>
<keyword evidence="3 5" id="KW-0560">Oxidoreductase</keyword>
<keyword evidence="1" id="KW-0285">Flavoprotein</keyword>
<proteinExistence type="predicted"/>
<dbReference type="InterPro" id="IPR051814">
    <property type="entry name" value="NAD(P)H-dep_FMN_reductase"/>
</dbReference>
<dbReference type="RefSeq" id="WP_354023872.1">
    <property type="nucleotide sequence ID" value="NZ_JBEPSJ010000001.1"/>
</dbReference>
<evidence type="ECO:0000256" key="3">
    <source>
        <dbReference type="ARBA" id="ARBA00023002"/>
    </source>
</evidence>
<dbReference type="InterPro" id="IPR029039">
    <property type="entry name" value="Flavoprotein-like_sf"/>
</dbReference>
<dbReference type="PANTHER" id="PTHR43408">
    <property type="entry name" value="FMN REDUCTASE (NADPH)"/>
    <property type="match status" value="1"/>
</dbReference>
<keyword evidence="6" id="KW-1185">Reference proteome</keyword>
<sequence length="174" mass="17892">MQFIVGGLVGNPRAESKTLTATRALVELLAEAVGSPSADVVDLATFGGRVLDYSDEGVTAVRTALTSVQLLVVATPVYKGSYTGLLKSFLDGYGPGALSATYTVPFTVAASPQHSLAGATHLQPLLDELGATSPLGGLFLPDAVVSDPAERDARLAEWVDRRARLLAAIAGVAA</sequence>
<dbReference type="Proteomes" id="UP001549257">
    <property type="component" value="Unassembled WGS sequence"/>
</dbReference>
<dbReference type="SUPFAM" id="SSF52218">
    <property type="entry name" value="Flavoproteins"/>
    <property type="match status" value="1"/>
</dbReference>
<comment type="caution">
    <text evidence="5">The sequence shown here is derived from an EMBL/GenBank/DDBJ whole genome shotgun (WGS) entry which is preliminary data.</text>
</comment>